<proteinExistence type="predicted"/>
<accession>A0A916JNF7</accession>
<feature type="signal peptide" evidence="1">
    <location>
        <begin position="1"/>
        <end position="18"/>
    </location>
</feature>
<dbReference type="Proteomes" id="UP000683507">
    <property type="component" value="Chromosome"/>
</dbReference>
<evidence type="ECO:0000313" key="3">
    <source>
        <dbReference type="Proteomes" id="UP000683507"/>
    </source>
</evidence>
<dbReference type="KEGG" id="ptan:CRYO30217_02276"/>
<keyword evidence="3" id="KW-1185">Reference proteome</keyword>
<evidence type="ECO:0000256" key="1">
    <source>
        <dbReference type="SAM" id="SignalP"/>
    </source>
</evidence>
<feature type="chain" id="PRO_5036735148" description="Lipoprotein" evidence="1">
    <location>
        <begin position="19"/>
        <end position="126"/>
    </location>
</feature>
<protein>
    <recommendedName>
        <fullName evidence="4">Lipoprotein</fullName>
    </recommendedName>
</protein>
<organism evidence="2 3">
    <name type="scientific">Parvicella tangerina</name>
    <dbReference type="NCBI Taxonomy" id="2829795"/>
    <lineage>
        <taxon>Bacteria</taxon>
        <taxon>Pseudomonadati</taxon>
        <taxon>Bacteroidota</taxon>
        <taxon>Flavobacteriia</taxon>
        <taxon>Flavobacteriales</taxon>
        <taxon>Parvicellaceae</taxon>
        <taxon>Parvicella</taxon>
    </lineage>
</organism>
<name>A0A916JNF7_9FLAO</name>
<dbReference type="AlphaFoldDB" id="A0A916JNF7"/>
<keyword evidence="1" id="KW-0732">Signal</keyword>
<dbReference type="PROSITE" id="PS51257">
    <property type="entry name" value="PROKAR_LIPOPROTEIN"/>
    <property type="match status" value="1"/>
</dbReference>
<sequence>MKKLTYLFVLVAAFVLTACSGSDTYRGDWKVLDPDGRHYDLHFDAKTFSFTPEDGETETHEYTQNSVSIKNSIETYGIKVDDGKNFQITFPIPDDESKGAILDANGKVIYTIGREDYVEYEELYEL</sequence>
<evidence type="ECO:0000313" key="2">
    <source>
        <dbReference type="EMBL" id="CAG5083737.1"/>
    </source>
</evidence>
<gene>
    <name evidence="2" type="ORF">CRYO30217_02276</name>
</gene>
<reference evidence="2" key="1">
    <citation type="submission" date="2021-04" db="EMBL/GenBank/DDBJ databases">
        <authorList>
            <person name="Rodrigo-Torres L."/>
            <person name="Arahal R. D."/>
            <person name="Lucena T."/>
        </authorList>
    </citation>
    <scope>NUCLEOTIDE SEQUENCE</scope>
    <source>
        <strain evidence="2">AS29M-1</strain>
    </source>
</reference>
<dbReference type="EMBL" id="OU015584">
    <property type="protein sequence ID" value="CAG5083737.1"/>
    <property type="molecule type" value="Genomic_DNA"/>
</dbReference>
<dbReference type="RefSeq" id="WP_258542506.1">
    <property type="nucleotide sequence ID" value="NZ_OU015584.1"/>
</dbReference>
<evidence type="ECO:0008006" key="4">
    <source>
        <dbReference type="Google" id="ProtNLM"/>
    </source>
</evidence>